<feature type="chain" id="PRO_5029504644" evidence="4">
    <location>
        <begin position="17"/>
        <end position="493"/>
    </location>
</feature>
<dbReference type="InterPro" id="IPR002919">
    <property type="entry name" value="TIL_dom"/>
</dbReference>
<keyword evidence="3" id="KW-1015">Disulfide bond</keyword>
<dbReference type="CDD" id="cd19941">
    <property type="entry name" value="TIL"/>
    <property type="match status" value="5"/>
</dbReference>
<dbReference type="AlphaFoldDB" id="A0A7I4YW45"/>
<feature type="domain" description="EGF-like" evidence="5">
    <location>
        <begin position="250"/>
        <end position="285"/>
    </location>
</feature>
<dbReference type="SUPFAM" id="SSF57567">
    <property type="entry name" value="Serine protease inhibitors"/>
    <property type="match status" value="5"/>
</dbReference>
<dbReference type="SMART" id="SM00181">
    <property type="entry name" value="EGF"/>
    <property type="match status" value="4"/>
</dbReference>
<reference evidence="7" key="1">
    <citation type="submission" date="2020-12" db="UniProtKB">
        <authorList>
            <consortium name="WormBaseParasite"/>
        </authorList>
    </citation>
    <scope>IDENTIFICATION</scope>
    <source>
        <strain evidence="7">MHco3</strain>
    </source>
</reference>
<evidence type="ECO:0000313" key="7">
    <source>
        <dbReference type="WBParaSite" id="HCON_00149010-00001"/>
    </source>
</evidence>
<dbReference type="InterPro" id="IPR000742">
    <property type="entry name" value="EGF"/>
</dbReference>
<dbReference type="GO" id="GO:0004867">
    <property type="term" value="F:serine-type endopeptidase inhibitor activity"/>
    <property type="evidence" value="ECO:0007669"/>
    <property type="project" value="UniProtKB-KW"/>
</dbReference>
<proteinExistence type="predicted"/>
<feature type="domain" description="EGF-like" evidence="5">
    <location>
        <begin position="139"/>
        <end position="174"/>
    </location>
</feature>
<organism evidence="6 7">
    <name type="scientific">Haemonchus contortus</name>
    <name type="common">Barber pole worm</name>
    <dbReference type="NCBI Taxonomy" id="6289"/>
    <lineage>
        <taxon>Eukaryota</taxon>
        <taxon>Metazoa</taxon>
        <taxon>Ecdysozoa</taxon>
        <taxon>Nematoda</taxon>
        <taxon>Chromadorea</taxon>
        <taxon>Rhabditida</taxon>
        <taxon>Rhabditina</taxon>
        <taxon>Rhabditomorpha</taxon>
        <taxon>Strongyloidea</taxon>
        <taxon>Trichostrongylidae</taxon>
        <taxon>Haemonchus</taxon>
    </lineage>
</organism>
<evidence type="ECO:0000256" key="3">
    <source>
        <dbReference type="ARBA" id="ARBA00023157"/>
    </source>
</evidence>
<feature type="domain" description="EGF-like" evidence="5">
    <location>
        <begin position="430"/>
        <end position="464"/>
    </location>
</feature>
<evidence type="ECO:0000256" key="1">
    <source>
        <dbReference type="ARBA" id="ARBA00022690"/>
    </source>
</evidence>
<keyword evidence="4" id="KW-0732">Signal</keyword>
<evidence type="ECO:0000256" key="2">
    <source>
        <dbReference type="ARBA" id="ARBA00022900"/>
    </source>
</evidence>
<dbReference type="Pfam" id="PF01826">
    <property type="entry name" value="TIL"/>
    <property type="match status" value="5"/>
</dbReference>
<evidence type="ECO:0000313" key="6">
    <source>
        <dbReference type="Proteomes" id="UP000025227"/>
    </source>
</evidence>
<dbReference type="Gene3D" id="2.10.25.10">
    <property type="entry name" value="Laminin"/>
    <property type="match status" value="5"/>
</dbReference>
<keyword evidence="2" id="KW-0722">Serine protease inhibitor</keyword>
<dbReference type="InterPro" id="IPR036084">
    <property type="entry name" value="Ser_inhib-like_sf"/>
</dbReference>
<dbReference type="WBParaSite" id="HCON_00149010-00001">
    <property type="protein sequence ID" value="HCON_00149010-00001"/>
    <property type="gene ID" value="HCON_00149010"/>
</dbReference>
<keyword evidence="1" id="KW-0646">Protease inhibitor</keyword>
<dbReference type="PANTHER" id="PTHR23259:SF82">
    <property type="entry name" value="SERINE PROTEASE INHIBITOR 1 PROTEIN"/>
    <property type="match status" value="1"/>
</dbReference>
<protein>
    <submittedName>
        <fullName evidence="7">Trypsin Inhibitor like cysteine rich domain protein</fullName>
    </submittedName>
</protein>
<name>A0A7I4YW45_HAECO</name>
<dbReference type="OrthoDB" id="5876692at2759"/>
<sequence length="493" mass="52442">LLLLLVTFIASTNTESYIPPGEDGESCLVRNLCRSGTVCVQTVTGARCMAKDPENNCDQKRCPSGTACEYTEPECIQDKPCYAEPMCKNQGPQVVPQEQTAEMVPNQVLIPSNQRSNPPVPACGRNEVLNGCGALCEGKCENVNRGPVPCPLICLPPACACREGFYRDASNNCNAALMKHSTPAETCAKENAKTSAGVLFRVPGYVHLERVRARRDITGMPTADVWMLTAVLQCGRNEVLNGCGALCEGKCENVNKGPIPCPLICLPPACACRDGFYRDASNNCVAASQCPSQCSSNETFNSCGNLCEGKCENVGRGPIPCPRICAPGACACKDGYYRNANGRCVDARSCPLRCGSGEVLNQCGNLCEGKCENIGKGPIACPEICAPPACACREGLYRNAAGRCVNANSCPSRCSDNEVLNQCGKRCEGTCANRGRPIVCPAICDPPACACRQGFYRNTAGRCVNANSCPLVATATLTKSSNSYGDEPETRRR</sequence>
<dbReference type="Proteomes" id="UP000025227">
    <property type="component" value="Unplaced"/>
</dbReference>
<dbReference type="OMA" id="HSHWAPC"/>
<keyword evidence="6" id="KW-1185">Reference proteome</keyword>
<dbReference type="PANTHER" id="PTHR23259">
    <property type="entry name" value="RIDDLE"/>
    <property type="match status" value="1"/>
</dbReference>
<feature type="signal peptide" evidence="4">
    <location>
        <begin position="1"/>
        <end position="16"/>
    </location>
</feature>
<accession>A0A7I4YW45</accession>
<feature type="domain" description="EGF-like" evidence="5">
    <location>
        <begin position="302"/>
        <end position="345"/>
    </location>
</feature>
<evidence type="ECO:0000259" key="5">
    <source>
        <dbReference type="SMART" id="SM00181"/>
    </source>
</evidence>
<dbReference type="InterPro" id="IPR051368">
    <property type="entry name" value="SerProtInhib-TIL_Domain"/>
</dbReference>
<evidence type="ECO:0000256" key="4">
    <source>
        <dbReference type="SAM" id="SignalP"/>
    </source>
</evidence>